<dbReference type="OrthoDB" id="952780at2"/>
<keyword evidence="2" id="KW-1185">Reference proteome</keyword>
<proteinExistence type="predicted"/>
<sequence length="130" mass="13970">MQQHELVAAVADGVGAGKHDAERGVRCTLQVLGRRLAGGQTRNLAAQLPSDLATVLPADGPGERFDVEEFYRRVAEAEGGSWTPQQARRHARATLAALKAGLTGHEYDHLAAQLPPDYADLLSTESVQHH</sequence>
<name>A0A543CX91_9PSEU</name>
<dbReference type="EMBL" id="VFPA01000008">
    <property type="protein sequence ID" value="TQM01724.1"/>
    <property type="molecule type" value="Genomic_DNA"/>
</dbReference>
<dbReference type="Gene3D" id="1.10.490.110">
    <property type="entry name" value="Uncharacterized conserved protein DUF2267"/>
    <property type="match status" value="1"/>
</dbReference>
<dbReference type="RefSeq" id="WP_142064463.1">
    <property type="nucleotide sequence ID" value="NZ_VFPA01000008.1"/>
</dbReference>
<dbReference type="AlphaFoldDB" id="A0A543CX91"/>
<comment type="caution">
    <text evidence="1">The sequence shown here is derived from an EMBL/GenBank/DDBJ whole genome shotgun (WGS) entry which is preliminary data.</text>
</comment>
<reference evidence="1 2" key="1">
    <citation type="submission" date="2019-06" db="EMBL/GenBank/DDBJ databases">
        <title>Sequencing the genomes of 1000 actinobacteria strains.</title>
        <authorList>
            <person name="Klenk H.-P."/>
        </authorList>
    </citation>
    <scope>NUCLEOTIDE SEQUENCE [LARGE SCALE GENOMIC DNA]</scope>
    <source>
        <strain evidence="1 2">DSM 45301</strain>
    </source>
</reference>
<gene>
    <name evidence="1" type="ORF">FB558_8236</name>
</gene>
<accession>A0A543CX91</accession>
<evidence type="ECO:0000313" key="1">
    <source>
        <dbReference type="EMBL" id="TQM01724.1"/>
    </source>
</evidence>
<protein>
    <submittedName>
        <fullName evidence="1">Uncharacterized protein (DUF2267 family)</fullName>
    </submittedName>
</protein>
<dbReference type="InterPro" id="IPR038282">
    <property type="entry name" value="DUF2267_sf"/>
</dbReference>
<evidence type="ECO:0000313" key="2">
    <source>
        <dbReference type="Proteomes" id="UP000315677"/>
    </source>
</evidence>
<dbReference type="Pfam" id="PF10025">
    <property type="entry name" value="DUF2267"/>
    <property type="match status" value="1"/>
</dbReference>
<dbReference type="Proteomes" id="UP000315677">
    <property type="component" value="Unassembled WGS sequence"/>
</dbReference>
<dbReference type="InterPro" id="IPR018727">
    <property type="entry name" value="DUF2267"/>
</dbReference>
<organism evidence="1 2">
    <name type="scientific">Pseudonocardia kunmingensis</name>
    <dbReference type="NCBI Taxonomy" id="630975"/>
    <lineage>
        <taxon>Bacteria</taxon>
        <taxon>Bacillati</taxon>
        <taxon>Actinomycetota</taxon>
        <taxon>Actinomycetes</taxon>
        <taxon>Pseudonocardiales</taxon>
        <taxon>Pseudonocardiaceae</taxon>
        <taxon>Pseudonocardia</taxon>
    </lineage>
</organism>